<name>A0A5D4T1F1_9BACI</name>
<accession>A0A5D4T1F1</accession>
<sequence length="81" mass="9235">MEDNIAQAHKFSSHHKKDLEKDKKCGCFFCLEIYNPSLITEWIDQSQTAVCPHCGIDSVIGESSGVPITKEFLEKMNQAWF</sequence>
<protein>
    <submittedName>
        <fullName evidence="1">Cytoplasmic protein</fullName>
    </submittedName>
</protein>
<dbReference type="EMBL" id="VTEV01000004">
    <property type="protein sequence ID" value="TYS68084.1"/>
    <property type="molecule type" value="Genomic_DNA"/>
</dbReference>
<gene>
    <name evidence="1" type="ORF">FZC76_10040</name>
</gene>
<comment type="caution">
    <text evidence="1">The sequence shown here is derived from an EMBL/GenBank/DDBJ whole genome shotgun (WGS) entry which is preliminary data.</text>
</comment>
<evidence type="ECO:0000313" key="2">
    <source>
        <dbReference type="Proteomes" id="UP000322524"/>
    </source>
</evidence>
<dbReference type="OrthoDB" id="9800296at2"/>
<evidence type="ECO:0000313" key="1">
    <source>
        <dbReference type="EMBL" id="TYS68084.1"/>
    </source>
</evidence>
<dbReference type="Proteomes" id="UP000322524">
    <property type="component" value="Unassembled WGS sequence"/>
</dbReference>
<proteinExistence type="predicted"/>
<dbReference type="RefSeq" id="WP_148988067.1">
    <property type="nucleotide sequence ID" value="NZ_VTEV01000004.1"/>
</dbReference>
<organism evidence="1 2">
    <name type="scientific">Sutcliffiella horikoshii</name>
    <dbReference type="NCBI Taxonomy" id="79883"/>
    <lineage>
        <taxon>Bacteria</taxon>
        <taxon>Bacillati</taxon>
        <taxon>Bacillota</taxon>
        <taxon>Bacilli</taxon>
        <taxon>Bacillales</taxon>
        <taxon>Bacillaceae</taxon>
        <taxon>Sutcliffiella</taxon>
    </lineage>
</organism>
<reference evidence="1 2" key="1">
    <citation type="submission" date="2019-08" db="EMBL/GenBank/DDBJ databases">
        <title>Bacillus genomes from the desert of Cuatro Cienegas, Coahuila.</title>
        <authorList>
            <person name="Olmedo-Alvarez G."/>
        </authorList>
    </citation>
    <scope>NUCLEOTIDE SEQUENCE [LARGE SCALE GENOMIC DNA]</scope>
    <source>
        <strain evidence="1 2">CH28_1T</strain>
    </source>
</reference>
<dbReference type="AlphaFoldDB" id="A0A5D4T1F1"/>